<organism evidence="5 7">
    <name type="scientific">Butyricimonas virosa</name>
    <dbReference type="NCBI Taxonomy" id="544645"/>
    <lineage>
        <taxon>Bacteria</taxon>
        <taxon>Pseudomonadati</taxon>
        <taxon>Bacteroidota</taxon>
        <taxon>Bacteroidia</taxon>
        <taxon>Bacteroidales</taxon>
        <taxon>Odoribacteraceae</taxon>
        <taxon>Butyricimonas</taxon>
    </lineage>
</organism>
<reference evidence="3 8" key="3">
    <citation type="submission" date="2021-02" db="EMBL/GenBank/DDBJ databases">
        <title>FDA dAtabase for Regulatory Grade micrObial Sequences (FDA-ARGOS): Supporting development and validation of Infectious Disease Dx tests.</title>
        <authorList>
            <person name="Carlson P."/>
            <person name="Fischbach M."/>
            <person name="Hastie J."/>
            <person name="Bilen M."/>
            <person name="Cheng A."/>
            <person name="Tallon L."/>
            <person name="Sadzewicz L."/>
            <person name="Zhao X."/>
            <person name="Boylan J."/>
            <person name="Ott S."/>
            <person name="Bowen H."/>
            <person name="Vavikolanu K."/>
            <person name="Mehta A."/>
            <person name="Aluvathingal J."/>
            <person name="Nadendla S."/>
            <person name="Yan Y."/>
            <person name="Sichtig H."/>
        </authorList>
    </citation>
    <scope>NUCLEOTIDE SEQUENCE [LARGE SCALE GENOMIC DNA]</scope>
    <source>
        <strain evidence="3 8">FDAARGOS_1229</strain>
    </source>
</reference>
<dbReference type="Proteomes" id="UP000654720">
    <property type="component" value="Chromosome"/>
</dbReference>
<reference evidence="2" key="2">
    <citation type="journal article" date="2021" name="PeerJ">
        <title>Extensive microbial diversity within the chicken gut microbiome revealed by metagenomics and culture.</title>
        <authorList>
            <person name="Gilroy R."/>
            <person name="Ravi A."/>
            <person name="Getino M."/>
            <person name="Pursley I."/>
            <person name="Horton D.L."/>
            <person name="Alikhan N.F."/>
            <person name="Baker D."/>
            <person name="Gharbi K."/>
            <person name="Hall N."/>
            <person name="Watson M."/>
            <person name="Adriaenssens E.M."/>
            <person name="Foster-Nyarko E."/>
            <person name="Jarju S."/>
            <person name="Secka A."/>
            <person name="Antonio M."/>
            <person name="Oren A."/>
            <person name="Chaudhuri R.R."/>
            <person name="La Ragione R."/>
            <person name="Hildebrand F."/>
            <person name="Pallen M.J."/>
        </authorList>
    </citation>
    <scope>NUCLEOTIDE SEQUENCE</scope>
    <source>
        <strain evidence="2">6966</strain>
    </source>
</reference>
<evidence type="ECO:0000256" key="1">
    <source>
        <dbReference type="SAM" id="SignalP"/>
    </source>
</evidence>
<protein>
    <recommendedName>
        <fullName evidence="9">Lipoprotein</fullName>
    </recommendedName>
</protein>
<proteinExistence type="predicted"/>
<dbReference type="Gene3D" id="3.40.390.70">
    <property type="match status" value="1"/>
</dbReference>
<dbReference type="RefSeq" id="WP_117721981.1">
    <property type="nucleotide sequence ID" value="NZ_CABJDM010000012.1"/>
</dbReference>
<evidence type="ECO:0000313" key="3">
    <source>
        <dbReference type="EMBL" id="QRO51190.1"/>
    </source>
</evidence>
<evidence type="ECO:0000313" key="4">
    <source>
        <dbReference type="EMBL" id="RGV33393.1"/>
    </source>
</evidence>
<dbReference type="Proteomes" id="UP000286063">
    <property type="component" value="Unassembled WGS sequence"/>
</dbReference>
<dbReference type="EMBL" id="DYVS01000124">
    <property type="protein sequence ID" value="HJF70591.1"/>
    <property type="molecule type" value="Genomic_DNA"/>
</dbReference>
<evidence type="ECO:0000313" key="8">
    <source>
        <dbReference type="Proteomes" id="UP000654720"/>
    </source>
</evidence>
<dbReference type="EMBL" id="QRZA01000013">
    <property type="protein sequence ID" value="RGV33393.1"/>
    <property type="molecule type" value="Genomic_DNA"/>
</dbReference>
<accession>A0A413IPK2</accession>
<name>A0A413IPK2_9BACT</name>
<dbReference type="Proteomes" id="UP000283589">
    <property type="component" value="Unassembled WGS sequence"/>
</dbReference>
<dbReference type="EMBL" id="CP069450">
    <property type="protein sequence ID" value="QRO51190.1"/>
    <property type="molecule type" value="Genomic_DNA"/>
</dbReference>
<evidence type="ECO:0000313" key="7">
    <source>
        <dbReference type="Proteomes" id="UP000286063"/>
    </source>
</evidence>
<feature type="chain" id="PRO_5044602378" description="Lipoprotein" evidence="1">
    <location>
        <begin position="24"/>
        <end position="314"/>
    </location>
</feature>
<dbReference type="OrthoDB" id="1026295at2"/>
<dbReference type="EMBL" id="QSCR01000009">
    <property type="protein sequence ID" value="RGY18917.1"/>
    <property type="molecule type" value="Genomic_DNA"/>
</dbReference>
<evidence type="ECO:0000313" key="5">
    <source>
        <dbReference type="EMBL" id="RGY18917.1"/>
    </source>
</evidence>
<keyword evidence="8" id="KW-1185">Reference proteome</keyword>
<gene>
    <name evidence="4" type="ORF">DWW18_10910</name>
    <name evidence="5" type="ORF">DXA50_07525</name>
    <name evidence="3" type="ORF">I6J59_06160</name>
    <name evidence="2" type="ORF">K8V05_07535</name>
</gene>
<reference evidence="2" key="4">
    <citation type="submission" date="2021-09" db="EMBL/GenBank/DDBJ databases">
        <authorList>
            <person name="Gilroy R."/>
        </authorList>
    </citation>
    <scope>NUCLEOTIDE SEQUENCE</scope>
    <source>
        <strain evidence="2">6966</strain>
    </source>
</reference>
<dbReference type="STRING" id="1121130.GCA_000519105_02066"/>
<dbReference type="GeneID" id="93095926"/>
<feature type="signal peptide" evidence="1">
    <location>
        <begin position="1"/>
        <end position="23"/>
    </location>
</feature>
<dbReference type="AlphaFoldDB" id="A0A413IPK2"/>
<reference evidence="6 7" key="1">
    <citation type="submission" date="2018-08" db="EMBL/GenBank/DDBJ databases">
        <title>A genome reference for cultivated species of the human gut microbiota.</title>
        <authorList>
            <person name="Zou Y."/>
            <person name="Xue W."/>
            <person name="Luo G."/>
        </authorList>
    </citation>
    <scope>NUCLEOTIDE SEQUENCE [LARGE SCALE GENOMIC DNA]</scope>
    <source>
        <strain evidence="4 6">AF14-49</strain>
        <strain evidence="5 7">OF02-7</strain>
    </source>
</reference>
<sequence length="314" mass="36902">MNKFKIVLYVFLCSVLLSACYHEDDIIPSEKTMVLRFDFPQGNNSWDEDLVKINEEFGVCMIYKDIEEGDYNRSWTGGGVFAAEFHGQDLNDEQAQFYTNFFKNHVFNYLNAEITQKVLPPYYYMVYDYHALYSFGTMQLKSEMSFYTDNLDFWVTCLEGDVNPLTFAQLVRPKTAEDYLMCRGVILKEIFEKAIEVGNIVVPEEFNTGIDYQTEITYKVGYENDDNYYVKRGFPGIMYTTFNFSDLQSVTKINPQTNFLQYINLGMRYTKEEYEALRPSSKYPLVHEKRQFVIDYMKRVHNIDLVAIVRGPEL</sequence>
<dbReference type="Proteomes" id="UP000742098">
    <property type="component" value="Unassembled WGS sequence"/>
</dbReference>
<keyword evidence="1" id="KW-0732">Signal</keyword>
<evidence type="ECO:0000313" key="2">
    <source>
        <dbReference type="EMBL" id="HJF70591.1"/>
    </source>
</evidence>
<evidence type="ECO:0000313" key="6">
    <source>
        <dbReference type="Proteomes" id="UP000283589"/>
    </source>
</evidence>
<dbReference type="PROSITE" id="PS51257">
    <property type="entry name" value="PROKAR_LIPOPROTEIN"/>
    <property type="match status" value="1"/>
</dbReference>
<evidence type="ECO:0008006" key="9">
    <source>
        <dbReference type="Google" id="ProtNLM"/>
    </source>
</evidence>